<dbReference type="GO" id="GO:0046872">
    <property type="term" value="F:metal ion binding"/>
    <property type="evidence" value="ECO:0007669"/>
    <property type="project" value="UniProtKB-KW"/>
</dbReference>
<protein>
    <submittedName>
        <fullName evidence="7">Dioxygenase TauD/TfdA family protein</fullName>
    </submittedName>
</protein>
<dbReference type="PANTHER" id="PTHR43779:SF2">
    <property type="entry name" value="ALPHA-KETOGLUTARATE-DEPENDENT XANTHINE DIOXYGENASE XAN1"/>
    <property type="match status" value="1"/>
</dbReference>
<dbReference type="RefSeq" id="WP_048891206.1">
    <property type="nucleotide sequence ID" value="NZ_AP024237.1"/>
</dbReference>
<dbReference type="Gene3D" id="3.60.130.10">
    <property type="entry name" value="Clavaminate synthase-like"/>
    <property type="match status" value="1"/>
</dbReference>
<keyword evidence="5" id="KW-0560">Oxidoreductase</keyword>
<dbReference type="InterPro" id="IPR051178">
    <property type="entry name" value="TfdA_dioxygenase"/>
</dbReference>
<dbReference type="OrthoDB" id="581608at2"/>
<dbReference type="EMBL" id="AP024237">
    <property type="protein sequence ID" value="BCO34065.1"/>
    <property type="molecule type" value="Genomic_DNA"/>
</dbReference>
<keyword evidence="6" id="KW-0408">Iron</keyword>
<organism evidence="7 8">
    <name type="scientific">Mycobacterium heckeshornense</name>
    <dbReference type="NCBI Taxonomy" id="110505"/>
    <lineage>
        <taxon>Bacteria</taxon>
        <taxon>Bacillati</taxon>
        <taxon>Actinomycetota</taxon>
        <taxon>Actinomycetes</taxon>
        <taxon>Mycobacteriales</taxon>
        <taxon>Mycobacteriaceae</taxon>
        <taxon>Mycobacterium</taxon>
    </lineage>
</organism>
<dbReference type="SUPFAM" id="SSF51197">
    <property type="entry name" value="Clavaminate synthase-like"/>
    <property type="match status" value="1"/>
</dbReference>
<evidence type="ECO:0000313" key="7">
    <source>
        <dbReference type="EMBL" id="BCO34065.1"/>
    </source>
</evidence>
<evidence type="ECO:0000256" key="6">
    <source>
        <dbReference type="ARBA" id="ARBA00023004"/>
    </source>
</evidence>
<accession>A0A2G8BFD1</accession>
<evidence type="ECO:0000313" key="8">
    <source>
        <dbReference type="Proteomes" id="UP000595446"/>
    </source>
</evidence>
<keyword evidence="8" id="KW-1185">Reference proteome</keyword>
<dbReference type="Proteomes" id="UP000595446">
    <property type="component" value="Chromosome"/>
</dbReference>
<evidence type="ECO:0000256" key="2">
    <source>
        <dbReference type="ARBA" id="ARBA00005896"/>
    </source>
</evidence>
<keyword evidence="4 7" id="KW-0223">Dioxygenase</keyword>
<dbReference type="InterPro" id="IPR003819">
    <property type="entry name" value="TauD/TfdA-like"/>
</dbReference>
<proteinExistence type="inferred from homology"/>
<name>A0A2G8BFD1_9MYCO</name>
<sequence>MSLLTVKKLTASVGAEVTGIDPDRLATDDALAEAVLDALETNGVLVFPELHLNPEAQVDFCRRLGDVDHSSDGHHPVPGIYPITLDLSKNSSAAYLRATFDWHIDGCTPMGDECPQKATVLSAVQVAERGGETEFASTYAAYDALSDDEKQRFASLKVVHSLEASQRRVTPDPTPEQLARWRSRPTHRHPLVWTHNDGRKSLVLGASADYVVGMDLDAGRALLAELLERATVPDRVYSHRWSVGDTVIWDNRGVLHRAAPYDPFSPREMLRTTVLGDEPIQ</sequence>
<evidence type="ECO:0000256" key="3">
    <source>
        <dbReference type="ARBA" id="ARBA00022723"/>
    </source>
</evidence>
<dbReference type="STRING" id="110505.ACT16_09200"/>
<evidence type="ECO:0000256" key="5">
    <source>
        <dbReference type="ARBA" id="ARBA00023002"/>
    </source>
</evidence>
<dbReference type="AlphaFoldDB" id="A0A2G8BFD1"/>
<comment type="similarity">
    <text evidence="2">Belongs to the TfdA dioxygenase family.</text>
</comment>
<dbReference type="GO" id="GO:0051213">
    <property type="term" value="F:dioxygenase activity"/>
    <property type="evidence" value="ECO:0007669"/>
    <property type="project" value="UniProtKB-KW"/>
</dbReference>
<evidence type="ECO:0000256" key="1">
    <source>
        <dbReference type="ARBA" id="ARBA00001954"/>
    </source>
</evidence>
<reference evidence="7 8" key="1">
    <citation type="submission" date="2020-12" db="EMBL/GenBank/DDBJ databases">
        <title>Complete genome sequence of Mycobacterium heckeshornense JCM 15655T, closely related to a pathogenic non-tuberculous mycobacterial species Mycobacterium xenopi.</title>
        <authorList>
            <person name="Yoshida M."/>
            <person name="Fukano H."/>
            <person name="Asakura T."/>
            <person name="Suzuki M."/>
            <person name="Hoshino Y."/>
        </authorList>
    </citation>
    <scope>NUCLEOTIDE SEQUENCE [LARGE SCALE GENOMIC DNA]</scope>
    <source>
        <strain evidence="7 8">JCM 15655</strain>
    </source>
</reference>
<evidence type="ECO:0000256" key="4">
    <source>
        <dbReference type="ARBA" id="ARBA00022964"/>
    </source>
</evidence>
<gene>
    <name evidence="7" type="ORF">MHEC_04980</name>
</gene>
<dbReference type="Pfam" id="PF02668">
    <property type="entry name" value="TauD"/>
    <property type="match status" value="1"/>
</dbReference>
<comment type="cofactor">
    <cofactor evidence="1">
        <name>Fe(2+)</name>
        <dbReference type="ChEBI" id="CHEBI:29033"/>
    </cofactor>
</comment>
<dbReference type="PANTHER" id="PTHR43779">
    <property type="entry name" value="DIOXYGENASE RV0097-RELATED"/>
    <property type="match status" value="1"/>
</dbReference>
<keyword evidence="3" id="KW-0479">Metal-binding</keyword>
<dbReference type="InterPro" id="IPR042098">
    <property type="entry name" value="TauD-like_sf"/>
</dbReference>